<evidence type="ECO:0000313" key="3">
    <source>
        <dbReference type="Proteomes" id="UP000298714"/>
    </source>
</evidence>
<reference evidence="3" key="1">
    <citation type="submission" date="2019-04" db="EMBL/GenBank/DDBJ databases">
        <title>Complete genome sequence of Sphingomonas sp. W1-2-3.</title>
        <authorList>
            <person name="Im W.T."/>
        </authorList>
    </citation>
    <scope>NUCLEOTIDE SEQUENCE [LARGE SCALE GENOMIC DNA]</scope>
    <source>
        <strain evidence="3">W1-2-3</strain>
    </source>
</reference>
<organism evidence="2 3">
    <name type="scientific">Hankyongella ginsenosidimutans</name>
    <dbReference type="NCBI Taxonomy" id="1763828"/>
    <lineage>
        <taxon>Bacteria</taxon>
        <taxon>Pseudomonadati</taxon>
        <taxon>Pseudomonadota</taxon>
        <taxon>Alphaproteobacteria</taxon>
        <taxon>Sphingomonadales</taxon>
        <taxon>Sphingomonadaceae</taxon>
        <taxon>Hankyongella</taxon>
    </lineage>
</organism>
<evidence type="ECO:0000256" key="1">
    <source>
        <dbReference type="SAM" id="MobiDB-lite"/>
    </source>
</evidence>
<protein>
    <submittedName>
        <fullName evidence="2">Uncharacterized protein</fullName>
    </submittedName>
</protein>
<dbReference type="KEGG" id="hgn:E6W36_14935"/>
<proteinExistence type="predicted"/>
<name>A0A4D7CAG4_9SPHN</name>
<feature type="region of interest" description="Disordered" evidence="1">
    <location>
        <begin position="101"/>
        <end position="120"/>
    </location>
</feature>
<accession>A0A4D7CAG4</accession>
<sequence length="120" mass="13277">MTSETTEDVRARQGRVCKEWWKALHPSPDTGPMRQARAQLRRIRAPISANGRALDVVAAWEVAAFRDLKAGLDQACPELNAFSDWRIKAQVVCAAVLPMSATTWAPSPPPKRSVRASRGR</sequence>
<keyword evidence="3" id="KW-1185">Reference proteome</keyword>
<gene>
    <name evidence="2" type="ORF">E6W36_14935</name>
</gene>
<dbReference type="AlphaFoldDB" id="A0A4D7CAG4"/>
<dbReference type="EMBL" id="CP039704">
    <property type="protein sequence ID" value="QCI80333.1"/>
    <property type="molecule type" value="Genomic_DNA"/>
</dbReference>
<evidence type="ECO:0000313" key="2">
    <source>
        <dbReference type="EMBL" id="QCI80333.1"/>
    </source>
</evidence>
<dbReference type="Proteomes" id="UP000298714">
    <property type="component" value="Chromosome"/>
</dbReference>
<dbReference type="RefSeq" id="WP_222873216.1">
    <property type="nucleotide sequence ID" value="NZ_CP039704.1"/>
</dbReference>